<feature type="signal peptide" evidence="1">
    <location>
        <begin position="1"/>
        <end position="17"/>
    </location>
</feature>
<feature type="chain" id="PRO_5040898102" description="Secreted protein" evidence="1">
    <location>
        <begin position="18"/>
        <end position="101"/>
    </location>
</feature>
<keyword evidence="3" id="KW-1185">Reference proteome</keyword>
<evidence type="ECO:0000256" key="1">
    <source>
        <dbReference type="SAM" id="SignalP"/>
    </source>
</evidence>
<name>A0A9W8CJ89_9FUNG</name>
<dbReference type="AlphaFoldDB" id="A0A9W8CJ89"/>
<evidence type="ECO:0000313" key="3">
    <source>
        <dbReference type="Proteomes" id="UP001145021"/>
    </source>
</evidence>
<reference evidence="2" key="1">
    <citation type="submission" date="2022-07" db="EMBL/GenBank/DDBJ databases">
        <title>Phylogenomic reconstructions and comparative analyses of Kickxellomycotina fungi.</title>
        <authorList>
            <person name="Reynolds N.K."/>
            <person name="Stajich J.E."/>
            <person name="Barry K."/>
            <person name="Grigoriev I.V."/>
            <person name="Crous P."/>
            <person name="Smith M.E."/>
        </authorList>
    </citation>
    <scope>NUCLEOTIDE SEQUENCE</scope>
    <source>
        <strain evidence="2">NBRC 105413</strain>
    </source>
</reference>
<accession>A0A9W8CJ89</accession>
<keyword evidence="1" id="KW-0732">Signal</keyword>
<proteinExistence type="predicted"/>
<dbReference type="Proteomes" id="UP001145021">
    <property type="component" value="Unassembled WGS sequence"/>
</dbReference>
<evidence type="ECO:0000313" key="2">
    <source>
        <dbReference type="EMBL" id="KAJ1646221.1"/>
    </source>
</evidence>
<sequence>MFAISTVISAFAVAAIAAPTPLVPVVGPASSSSNVNSGAFDNGSVANVSPFGSNVNSWNNGFNAHQNAAANPWGNAGSSSFNNWNNNAWSNNVYPYPAPYW</sequence>
<protein>
    <recommendedName>
        <fullName evidence="4">Secreted protein</fullName>
    </recommendedName>
</protein>
<evidence type="ECO:0008006" key="4">
    <source>
        <dbReference type="Google" id="ProtNLM"/>
    </source>
</evidence>
<comment type="caution">
    <text evidence="2">The sequence shown here is derived from an EMBL/GenBank/DDBJ whole genome shotgun (WGS) entry which is preliminary data.</text>
</comment>
<organism evidence="2 3">
    <name type="scientific">Coemansia asiatica</name>
    <dbReference type="NCBI Taxonomy" id="1052880"/>
    <lineage>
        <taxon>Eukaryota</taxon>
        <taxon>Fungi</taxon>
        <taxon>Fungi incertae sedis</taxon>
        <taxon>Zoopagomycota</taxon>
        <taxon>Kickxellomycotina</taxon>
        <taxon>Kickxellomycetes</taxon>
        <taxon>Kickxellales</taxon>
        <taxon>Kickxellaceae</taxon>
        <taxon>Coemansia</taxon>
    </lineage>
</organism>
<dbReference type="EMBL" id="JANBOH010000070">
    <property type="protein sequence ID" value="KAJ1646221.1"/>
    <property type="molecule type" value="Genomic_DNA"/>
</dbReference>
<gene>
    <name evidence="2" type="ORF">LPJ64_002285</name>
</gene>